<gene>
    <name evidence="2" type="ORF">FHS82_002763</name>
</gene>
<name>A0ABX0V138_9HYPH</name>
<evidence type="ECO:0000259" key="1">
    <source>
        <dbReference type="Pfam" id="PF07883"/>
    </source>
</evidence>
<protein>
    <submittedName>
        <fullName evidence="2">Quercetin dioxygenase-like cupin family protein</fullName>
    </submittedName>
</protein>
<sequence>MDFSKGIVAGGDSFKGQKWTILGQPYRPLHLTPSSLLMHAEFGPGSFVPTHVHETQDEILHILEGVMEFELEGRTINAGAGDTVSLPMGIAHALYNRSDALARALVVVSPTGRMYDYMIAISGLSDPAEVVRLGAEHEIQFV</sequence>
<dbReference type="Gene3D" id="2.60.120.10">
    <property type="entry name" value="Jelly Rolls"/>
    <property type="match status" value="1"/>
</dbReference>
<evidence type="ECO:0000313" key="3">
    <source>
        <dbReference type="Proteomes" id="UP001429580"/>
    </source>
</evidence>
<dbReference type="InterPro" id="IPR014710">
    <property type="entry name" value="RmlC-like_jellyroll"/>
</dbReference>
<evidence type="ECO:0000313" key="2">
    <source>
        <dbReference type="EMBL" id="NIJ58908.1"/>
    </source>
</evidence>
<proteinExistence type="predicted"/>
<dbReference type="EMBL" id="JAASQI010000006">
    <property type="protein sequence ID" value="NIJ58908.1"/>
    <property type="molecule type" value="Genomic_DNA"/>
</dbReference>
<dbReference type="SUPFAM" id="SSF51182">
    <property type="entry name" value="RmlC-like cupins"/>
    <property type="match status" value="1"/>
</dbReference>
<dbReference type="InterPro" id="IPR011051">
    <property type="entry name" value="RmlC_Cupin_sf"/>
</dbReference>
<dbReference type="Pfam" id="PF07883">
    <property type="entry name" value="Cupin_2"/>
    <property type="match status" value="1"/>
</dbReference>
<dbReference type="Proteomes" id="UP001429580">
    <property type="component" value="Unassembled WGS sequence"/>
</dbReference>
<feature type="domain" description="Cupin type-2" evidence="1">
    <location>
        <begin position="39"/>
        <end position="108"/>
    </location>
</feature>
<dbReference type="InterPro" id="IPR013096">
    <property type="entry name" value="Cupin_2"/>
</dbReference>
<keyword evidence="3" id="KW-1185">Reference proteome</keyword>
<dbReference type="PANTHER" id="PTHR43346:SF1">
    <property type="entry name" value="QUERCETIN 2,3-DIOXYGENASE-RELATED"/>
    <property type="match status" value="1"/>
</dbReference>
<accession>A0ABX0V138</accession>
<dbReference type="RefSeq" id="WP_166953743.1">
    <property type="nucleotide sequence ID" value="NZ_JAASQI010000006.1"/>
</dbReference>
<organism evidence="2 3">
    <name type="scientific">Pseudochelatococcus lubricantis</name>
    <dbReference type="NCBI Taxonomy" id="1538102"/>
    <lineage>
        <taxon>Bacteria</taxon>
        <taxon>Pseudomonadati</taxon>
        <taxon>Pseudomonadota</taxon>
        <taxon>Alphaproteobacteria</taxon>
        <taxon>Hyphomicrobiales</taxon>
        <taxon>Chelatococcaceae</taxon>
        <taxon>Pseudochelatococcus</taxon>
    </lineage>
</organism>
<dbReference type="InterPro" id="IPR052538">
    <property type="entry name" value="Flavonoid_dioxygenase-like"/>
</dbReference>
<comment type="caution">
    <text evidence="2">The sequence shown here is derived from an EMBL/GenBank/DDBJ whole genome shotgun (WGS) entry which is preliminary data.</text>
</comment>
<reference evidence="2 3" key="1">
    <citation type="submission" date="2020-03" db="EMBL/GenBank/DDBJ databases">
        <title>Genomic Encyclopedia of Type Strains, Phase IV (KMG-IV): sequencing the most valuable type-strain genomes for metagenomic binning, comparative biology and taxonomic classification.</title>
        <authorList>
            <person name="Goeker M."/>
        </authorList>
    </citation>
    <scope>NUCLEOTIDE SEQUENCE [LARGE SCALE GENOMIC DNA]</scope>
    <source>
        <strain evidence="2 3">DSM 103870</strain>
    </source>
</reference>
<dbReference type="PANTHER" id="PTHR43346">
    <property type="entry name" value="LIGAND BINDING DOMAIN PROTEIN, PUTATIVE (AFU_ORTHOLOGUE AFUA_6G14370)-RELATED"/>
    <property type="match status" value="1"/>
</dbReference>